<comment type="caution">
    <text evidence="2">The sequence shown here is derived from an EMBL/GenBank/DDBJ whole genome shotgun (WGS) entry which is preliminary data.</text>
</comment>
<sequence length="94" mass="10274">MSSTETSDGQNRFNAGPPNAHIASDAKDERSLSNRAAAEVSKEVEEAAHTSKRNDPLAPAREHGNEPSQGAKKDAEILRDEEEYLKQKDAKKQS</sequence>
<evidence type="ECO:0000313" key="2">
    <source>
        <dbReference type="EMBL" id="KAF4612018.1"/>
    </source>
</evidence>
<keyword evidence="3" id="KW-1185">Reference proteome</keyword>
<evidence type="ECO:0000313" key="3">
    <source>
        <dbReference type="Proteomes" id="UP000521872"/>
    </source>
</evidence>
<accession>A0A8H4QJF8</accession>
<organism evidence="2 3">
    <name type="scientific">Agrocybe pediades</name>
    <dbReference type="NCBI Taxonomy" id="84607"/>
    <lineage>
        <taxon>Eukaryota</taxon>
        <taxon>Fungi</taxon>
        <taxon>Dikarya</taxon>
        <taxon>Basidiomycota</taxon>
        <taxon>Agaricomycotina</taxon>
        <taxon>Agaricomycetes</taxon>
        <taxon>Agaricomycetidae</taxon>
        <taxon>Agaricales</taxon>
        <taxon>Agaricineae</taxon>
        <taxon>Strophariaceae</taxon>
        <taxon>Agrocybe</taxon>
    </lineage>
</organism>
<proteinExistence type="predicted"/>
<protein>
    <submittedName>
        <fullName evidence="2">Uncharacterized protein</fullName>
    </submittedName>
</protein>
<feature type="region of interest" description="Disordered" evidence="1">
    <location>
        <begin position="1"/>
        <end position="94"/>
    </location>
</feature>
<name>A0A8H4QJF8_9AGAR</name>
<feature type="compositionally biased region" description="Basic and acidic residues" evidence="1">
    <location>
        <begin position="40"/>
        <end position="94"/>
    </location>
</feature>
<dbReference type="Proteomes" id="UP000521872">
    <property type="component" value="Unassembled WGS sequence"/>
</dbReference>
<reference evidence="2 3" key="1">
    <citation type="submission" date="2019-12" db="EMBL/GenBank/DDBJ databases">
        <authorList>
            <person name="Floudas D."/>
            <person name="Bentzer J."/>
            <person name="Ahren D."/>
            <person name="Johansson T."/>
            <person name="Persson P."/>
            <person name="Tunlid A."/>
        </authorList>
    </citation>
    <scope>NUCLEOTIDE SEQUENCE [LARGE SCALE GENOMIC DNA]</scope>
    <source>
        <strain evidence="2 3">CBS 102.39</strain>
    </source>
</reference>
<feature type="compositionally biased region" description="Polar residues" evidence="1">
    <location>
        <begin position="1"/>
        <end position="13"/>
    </location>
</feature>
<dbReference type="AlphaFoldDB" id="A0A8H4QJF8"/>
<gene>
    <name evidence="2" type="ORF">D9613_004326</name>
</gene>
<dbReference type="OrthoDB" id="3358750at2759"/>
<evidence type="ECO:0000256" key="1">
    <source>
        <dbReference type="SAM" id="MobiDB-lite"/>
    </source>
</evidence>
<dbReference type="PANTHER" id="PTHR39475:SF1">
    <property type="entry name" value="CONIDIATION-SPECIFIC PROTEIN 6"/>
    <property type="match status" value="1"/>
</dbReference>
<dbReference type="EMBL" id="JAACJL010000057">
    <property type="protein sequence ID" value="KAF4612018.1"/>
    <property type="molecule type" value="Genomic_DNA"/>
</dbReference>
<dbReference type="PANTHER" id="PTHR39475">
    <property type="entry name" value="CONIDIATION-SPECIFIC PROTEIN 6"/>
    <property type="match status" value="1"/>
</dbReference>